<sequence>MKLTLFGEAVRHLRMRYDLSLKEMAQAIGISSAYLSAIEYGEKKLSEKLSSDAIAYLSTKANPDEVTKVADAAEKSRDVVNTKQLNPDAKGLVAAFARRLQEGDAPSPEMLEWINNRK</sequence>
<protein>
    <recommendedName>
        <fullName evidence="1">HTH cro/C1-type domain-containing protein</fullName>
    </recommendedName>
</protein>
<evidence type="ECO:0000313" key="2">
    <source>
        <dbReference type="EMBL" id="GHC37345.1"/>
    </source>
</evidence>
<gene>
    <name evidence="2" type="ORF">GCM10010096_03520</name>
</gene>
<evidence type="ECO:0000313" key="3">
    <source>
        <dbReference type="Proteomes" id="UP000608923"/>
    </source>
</evidence>
<dbReference type="InterPro" id="IPR001387">
    <property type="entry name" value="Cro/C1-type_HTH"/>
</dbReference>
<dbReference type="EMBL" id="BMZN01000001">
    <property type="protein sequence ID" value="GHC37345.1"/>
    <property type="molecule type" value="Genomic_DNA"/>
</dbReference>
<dbReference type="Gene3D" id="1.10.260.40">
    <property type="entry name" value="lambda repressor-like DNA-binding domains"/>
    <property type="match status" value="1"/>
</dbReference>
<evidence type="ECO:0000259" key="1">
    <source>
        <dbReference type="PROSITE" id="PS50943"/>
    </source>
</evidence>
<dbReference type="Proteomes" id="UP000608923">
    <property type="component" value="Unassembled WGS sequence"/>
</dbReference>
<dbReference type="Pfam" id="PF13560">
    <property type="entry name" value="HTH_31"/>
    <property type="match status" value="1"/>
</dbReference>
<name>A0A8H9IF35_9BURK</name>
<dbReference type="GO" id="GO:0003677">
    <property type="term" value="F:DNA binding"/>
    <property type="evidence" value="ECO:0007669"/>
    <property type="project" value="InterPro"/>
</dbReference>
<proteinExistence type="predicted"/>
<accession>A0A8H9IF35</accession>
<keyword evidence="3" id="KW-1185">Reference proteome</keyword>
<reference evidence="3" key="1">
    <citation type="journal article" date="2019" name="Int. J. Syst. Evol. Microbiol.">
        <title>The Global Catalogue of Microorganisms (GCM) 10K type strain sequencing project: providing services to taxonomists for standard genome sequencing and annotation.</title>
        <authorList>
            <consortium name="The Broad Institute Genomics Platform"/>
            <consortium name="The Broad Institute Genome Sequencing Center for Infectious Disease"/>
            <person name="Wu L."/>
            <person name="Ma J."/>
        </authorList>
    </citation>
    <scope>NUCLEOTIDE SEQUENCE [LARGE SCALE GENOMIC DNA]</scope>
    <source>
        <strain evidence="3">KCTC 42083</strain>
    </source>
</reference>
<feature type="domain" description="HTH cro/C1-type" evidence="1">
    <location>
        <begin position="10"/>
        <end position="46"/>
    </location>
</feature>
<dbReference type="SUPFAM" id="SSF47413">
    <property type="entry name" value="lambda repressor-like DNA-binding domains"/>
    <property type="match status" value="1"/>
</dbReference>
<dbReference type="CDD" id="cd00093">
    <property type="entry name" value="HTH_XRE"/>
    <property type="match status" value="1"/>
</dbReference>
<dbReference type="AlphaFoldDB" id="A0A8H9IF35"/>
<dbReference type="PROSITE" id="PS50943">
    <property type="entry name" value="HTH_CROC1"/>
    <property type="match status" value="1"/>
</dbReference>
<dbReference type="RefSeq" id="WP_189390774.1">
    <property type="nucleotide sequence ID" value="NZ_BMZN01000001.1"/>
</dbReference>
<dbReference type="InterPro" id="IPR010982">
    <property type="entry name" value="Lambda_DNA-bd_dom_sf"/>
</dbReference>
<organism evidence="2 3">
    <name type="scientific">Alcaligenes pakistanensis</name>
    <dbReference type="NCBI Taxonomy" id="1482717"/>
    <lineage>
        <taxon>Bacteria</taxon>
        <taxon>Pseudomonadati</taxon>
        <taxon>Pseudomonadota</taxon>
        <taxon>Betaproteobacteria</taxon>
        <taxon>Burkholderiales</taxon>
        <taxon>Alcaligenaceae</taxon>
        <taxon>Alcaligenes</taxon>
    </lineage>
</organism>
<dbReference type="SMART" id="SM00530">
    <property type="entry name" value="HTH_XRE"/>
    <property type="match status" value="1"/>
</dbReference>
<comment type="caution">
    <text evidence="2">The sequence shown here is derived from an EMBL/GenBank/DDBJ whole genome shotgun (WGS) entry which is preliminary data.</text>
</comment>